<organism evidence="10 11">
    <name type="scientific">Papaver atlanticum</name>
    <dbReference type="NCBI Taxonomy" id="357466"/>
    <lineage>
        <taxon>Eukaryota</taxon>
        <taxon>Viridiplantae</taxon>
        <taxon>Streptophyta</taxon>
        <taxon>Embryophyta</taxon>
        <taxon>Tracheophyta</taxon>
        <taxon>Spermatophyta</taxon>
        <taxon>Magnoliopsida</taxon>
        <taxon>Ranunculales</taxon>
        <taxon>Papaveraceae</taxon>
        <taxon>Papaveroideae</taxon>
        <taxon>Papaver</taxon>
    </lineage>
</organism>
<dbReference type="GO" id="GO:0005634">
    <property type="term" value="C:nucleus"/>
    <property type="evidence" value="ECO:0007669"/>
    <property type="project" value="UniProtKB-SubCell"/>
</dbReference>
<dbReference type="Gene3D" id="1.25.40.20">
    <property type="entry name" value="Ankyrin repeat-containing domain"/>
    <property type="match status" value="1"/>
</dbReference>
<dbReference type="FunFam" id="2.60.40.10:FF:000314">
    <property type="entry name" value="Calmodulin-binding transcription activator 2"/>
    <property type="match status" value="1"/>
</dbReference>
<dbReference type="InterPro" id="IPR005559">
    <property type="entry name" value="CG-1_dom"/>
</dbReference>
<evidence type="ECO:0000256" key="4">
    <source>
        <dbReference type="ARBA" id="ARBA00023159"/>
    </source>
</evidence>
<proteinExistence type="inferred from homology"/>
<feature type="compositionally biased region" description="Polar residues" evidence="8">
    <location>
        <begin position="181"/>
        <end position="194"/>
    </location>
</feature>
<dbReference type="InterPro" id="IPR000048">
    <property type="entry name" value="IQ_motif_EF-hand-BS"/>
</dbReference>
<dbReference type="EMBL" id="JAJJMB010003633">
    <property type="protein sequence ID" value="KAI3946804.1"/>
    <property type="molecule type" value="Genomic_DNA"/>
</dbReference>
<comment type="similarity">
    <text evidence="2">Belongs to the CAMTA family.</text>
</comment>
<dbReference type="AlphaFoldDB" id="A0AAD4T8E1"/>
<dbReference type="Pfam" id="PF12796">
    <property type="entry name" value="Ank_2"/>
    <property type="match status" value="1"/>
</dbReference>
<keyword evidence="4" id="KW-0010">Activator</keyword>
<evidence type="ECO:0000256" key="3">
    <source>
        <dbReference type="ARBA" id="ARBA00023043"/>
    </source>
</evidence>
<dbReference type="GO" id="GO:0003712">
    <property type="term" value="F:transcription coregulator activity"/>
    <property type="evidence" value="ECO:0007669"/>
    <property type="project" value="TreeGrafter"/>
</dbReference>
<dbReference type="SUPFAM" id="SSF52540">
    <property type="entry name" value="P-loop containing nucleoside triphosphate hydrolases"/>
    <property type="match status" value="1"/>
</dbReference>
<dbReference type="Gene3D" id="1.20.5.190">
    <property type="match status" value="1"/>
</dbReference>
<dbReference type="GO" id="GO:0003690">
    <property type="term" value="F:double-stranded DNA binding"/>
    <property type="evidence" value="ECO:0007669"/>
    <property type="project" value="TreeGrafter"/>
</dbReference>
<evidence type="ECO:0000256" key="8">
    <source>
        <dbReference type="SAM" id="MobiDB-lite"/>
    </source>
</evidence>
<dbReference type="InterPro" id="IPR002110">
    <property type="entry name" value="Ankyrin_rpt"/>
</dbReference>
<evidence type="ECO:0000256" key="2">
    <source>
        <dbReference type="ARBA" id="ARBA00008267"/>
    </source>
</evidence>
<feature type="region of interest" description="Disordered" evidence="8">
    <location>
        <begin position="181"/>
        <end position="228"/>
    </location>
</feature>
<gene>
    <name evidence="10" type="ORF">MKW98_003367</name>
</gene>
<dbReference type="InterPro" id="IPR036770">
    <property type="entry name" value="Ankyrin_rpt-contain_sf"/>
</dbReference>
<comment type="caution">
    <text evidence="10">The sequence shown here is derived from an EMBL/GenBank/DDBJ whole genome shotgun (WGS) entry which is preliminary data.</text>
</comment>
<dbReference type="PROSITE" id="PS50088">
    <property type="entry name" value="ANK_REPEAT"/>
    <property type="match status" value="1"/>
</dbReference>
<dbReference type="SMART" id="SM00248">
    <property type="entry name" value="ANK"/>
    <property type="match status" value="2"/>
</dbReference>
<dbReference type="InterPro" id="IPR014756">
    <property type="entry name" value="Ig_E-set"/>
</dbReference>
<dbReference type="Pfam" id="PF03859">
    <property type="entry name" value="CG-1"/>
    <property type="match status" value="1"/>
</dbReference>
<evidence type="ECO:0000259" key="9">
    <source>
        <dbReference type="PROSITE" id="PS51437"/>
    </source>
</evidence>
<keyword evidence="6" id="KW-0539">Nucleus</keyword>
<name>A0AAD4T8E1_9MAGN</name>
<evidence type="ECO:0000256" key="7">
    <source>
        <dbReference type="PROSITE-ProRule" id="PRU00023"/>
    </source>
</evidence>
<dbReference type="Pfam" id="PF00612">
    <property type="entry name" value="IQ"/>
    <property type="match status" value="1"/>
</dbReference>
<evidence type="ECO:0000256" key="1">
    <source>
        <dbReference type="ARBA" id="ARBA00004123"/>
    </source>
</evidence>
<reference evidence="10" key="1">
    <citation type="submission" date="2022-04" db="EMBL/GenBank/DDBJ databases">
        <title>A functionally conserved STORR gene fusion in Papaver species that diverged 16.8 million years ago.</title>
        <authorList>
            <person name="Catania T."/>
        </authorList>
    </citation>
    <scope>NUCLEOTIDE SEQUENCE</scope>
    <source>
        <strain evidence="10">S-188037</strain>
    </source>
</reference>
<evidence type="ECO:0000256" key="6">
    <source>
        <dbReference type="ARBA" id="ARBA00023242"/>
    </source>
</evidence>
<feature type="repeat" description="ANK" evidence="7">
    <location>
        <begin position="710"/>
        <end position="742"/>
    </location>
</feature>
<dbReference type="PANTHER" id="PTHR23335:SF0">
    <property type="entry name" value="CALMODULIN-BINDING TRANSCRIPTION ACTIVATOR 2-LIKE ISOFORM X1"/>
    <property type="match status" value="1"/>
</dbReference>
<keyword evidence="3 7" id="KW-0040">ANK repeat</keyword>
<dbReference type="SMART" id="SM01076">
    <property type="entry name" value="CG-1"/>
    <property type="match status" value="1"/>
</dbReference>
<sequence>MGENRRYILNQHLDISQILAEAKLRWLRPNEVCEILRNYQRFIITPDPPYKPSGGSLFLFDRKALRYFRKDGHNWRKKKDGKTVREAHEKLKAGSVDVLHCYYAHGEDNENFQRRCYWMLDTQLEHIVLVHYREIKEGNRSGISHLVNADLGAPAGTARAYPAPSAQPDSTGLTIQASYASSPTTAEWNGQTRSSEFEDVDSRTDQETSSSSRAMSCSRSQNSSLHSSDIAGFPVVSRSSHGAGFRGGIFDHDNSHSWPEAYCSIRNISCMPDQRIPFNQPERTDAVSRLTEAALETCSLVKDELGDANMVLPDTHFHTLRRGSETPVQECPSDKDGQTGYLISNNLAVGGAAAHVFQFSEDHNYQLLHPHFQNKLGAPMLDNDNDIPLVEKATLENESHKNSEARELKKLDSFGRWMNEEIGVDCEDSLMASDSGNYWNTLDTQKDDKEVSSLSRHMQLDIDSPSPSLSHDQLFSIRDYSPDWAYSGVETKVLITGSFLRDQKYLSSKKWCCMFGEVEVPAEILTDSVLRCQAPVHSLGRVPFYITCSNRLACSEVREFEYRENASEPSPLAVKIEGEEEVSIQVRMAKMLYLGLDRELLNCSIQNCDKCALRNVFSSFGSDEEKEWGEIDKASVSGNHKNPKDALIEKLLKDRLYDWLVSKIHEGGRGANVLDVKGQGVIHLAASLGYGWAMAPIVAAGVSPNFRDAQGRTGLHWAAHYGREETVVALVKLGAAPGAVEDPTSKFPGGRTAADLASSRGHKGIAGYLAEADLTSHLSLMTIKESVIDSVAASIAAEKAIETVEEQSIVPDQSKKGLFSMKSSREAVKKSAQAADLIKAAFRARSLHPKKEFVKIKDEISEIPADIVTVASFTNKVPSMNHFTDYLHSASAALKIQHKYRGWKALKEFLKIRNRIVKIQAVVRGHQARTYYKKVLWSVGIVEKVILRWRRKGPGLRGFCADKSIGNTLPDNEKIDEYDFLREGRKQKVAGVEKALARVQSMARYPESRDQYMRLKSSEKGIENENISAVTNHD</sequence>
<dbReference type="Gene3D" id="2.60.40.10">
    <property type="entry name" value="Immunoglobulins"/>
    <property type="match status" value="1"/>
</dbReference>
<dbReference type="Proteomes" id="UP001202328">
    <property type="component" value="Unassembled WGS sequence"/>
</dbReference>
<feature type="domain" description="CG-1" evidence="9">
    <location>
        <begin position="15"/>
        <end position="141"/>
    </location>
</feature>
<dbReference type="InterPro" id="IPR027417">
    <property type="entry name" value="P-loop_NTPase"/>
</dbReference>
<evidence type="ECO:0000313" key="10">
    <source>
        <dbReference type="EMBL" id="KAI3946804.1"/>
    </source>
</evidence>
<evidence type="ECO:0000256" key="5">
    <source>
        <dbReference type="ARBA" id="ARBA00023163"/>
    </source>
</evidence>
<dbReference type="PANTHER" id="PTHR23335">
    <property type="entry name" value="CALMODULIN-BINDING TRANSCRIPTION ACTIVATOR CAMTA"/>
    <property type="match status" value="1"/>
</dbReference>
<dbReference type="PROSITE" id="PS50096">
    <property type="entry name" value="IQ"/>
    <property type="match status" value="3"/>
</dbReference>
<dbReference type="PROSITE" id="PS50297">
    <property type="entry name" value="ANK_REP_REGION"/>
    <property type="match status" value="1"/>
</dbReference>
<comment type="subcellular location">
    <subcellularLocation>
        <location evidence="1">Nucleus</location>
    </subcellularLocation>
</comment>
<dbReference type="GO" id="GO:0006357">
    <property type="term" value="P:regulation of transcription by RNA polymerase II"/>
    <property type="evidence" value="ECO:0007669"/>
    <property type="project" value="TreeGrafter"/>
</dbReference>
<accession>A0AAD4T8E1</accession>
<keyword evidence="5" id="KW-0804">Transcription</keyword>
<dbReference type="PROSITE" id="PS51437">
    <property type="entry name" value="CG_1"/>
    <property type="match status" value="1"/>
</dbReference>
<dbReference type="SUPFAM" id="SSF81296">
    <property type="entry name" value="E set domains"/>
    <property type="match status" value="1"/>
</dbReference>
<dbReference type="SMART" id="SM00015">
    <property type="entry name" value="IQ"/>
    <property type="match status" value="2"/>
</dbReference>
<feature type="compositionally biased region" description="Low complexity" evidence="8">
    <location>
        <begin position="209"/>
        <end position="224"/>
    </location>
</feature>
<dbReference type="InterPro" id="IPR013783">
    <property type="entry name" value="Ig-like_fold"/>
</dbReference>
<dbReference type="SUPFAM" id="SSF48403">
    <property type="entry name" value="Ankyrin repeat"/>
    <property type="match status" value="1"/>
</dbReference>
<protein>
    <recommendedName>
        <fullName evidence="9">CG-1 domain-containing protein</fullName>
    </recommendedName>
</protein>
<keyword evidence="11" id="KW-1185">Reference proteome</keyword>
<evidence type="ECO:0000313" key="11">
    <source>
        <dbReference type="Proteomes" id="UP001202328"/>
    </source>
</evidence>